<dbReference type="PANTHER" id="PTHR31096:SF22">
    <property type="entry name" value="ACT DOMAIN-CONTAINING PROTEIN ACR4"/>
    <property type="match status" value="1"/>
</dbReference>
<dbReference type="GO" id="GO:0016597">
    <property type="term" value="F:amino acid binding"/>
    <property type="evidence" value="ECO:0007669"/>
    <property type="project" value="UniProtKB-UniRule"/>
</dbReference>
<dbReference type="AlphaFoldDB" id="A0A830D781"/>
<dbReference type="EMBL" id="BMAC01005496">
    <property type="protein sequence ID" value="GFQ08398.1"/>
    <property type="molecule type" value="Genomic_DNA"/>
</dbReference>
<accession>A0A830D781</accession>
<dbReference type="OrthoDB" id="1745678at2759"/>
<dbReference type="Proteomes" id="UP000653305">
    <property type="component" value="Unassembled WGS sequence"/>
</dbReference>
<dbReference type="PANTHER" id="PTHR31096">
    <property type="entry name" value="ACT DOMAIN-CONTAINING PROTEIN ACR4-RELATED"/>
    <property type="match status" value="1"/>
</dbReference>
<gene>
    <name evidence="3" type="ORF">PHJA_002983800</name>
</gene>
<name>A0A830D781_9LAMI</name>
<proteinExistence type="predicted"/>
<keyword evidence="4" id="KW-1185">Reference proteome</keyword>
<reference evidence="3" key="1">
    <citation type="submission" date="2020-07" db="EMBL/GenBank/DDBJ databases">
        <title>Ethylene signaling mediates host invasion by parasitic plants.</title>
        <authorList>
            <person name="Yoshida S."/>
        </authorList>
    </citation>
    <scope>NUCLEOTIDE SEQUENCE</scope>
    <source>
        <strain evidence="3">Okayama</strain>
    </source>
</reference>
<evidence type="ECO:0000256" key="2">
    <source>
        <dbReference type="RuleBase" id="RU369043"/>
    </source>
</evidence>
<sequence>MDDEYEKLIRRMNPPRVVIDNESCKNATVIQVDSANKQGILLEVVQVLTDLNLVVTKALYMLPMVDGLWMVTTFPLYFQCLWQKHYI</sequence>
<evidence type="ECO:0000256" key="1">
    <source>
        <dbReference type="ARBA" id="ARBA00022737"/>
    </source>
</evidence>
<comment type="caution">
    <text evidence="3">The sequence shown here is derived from an EMBL/GenBank/DDBJ whole genome shotgun (WGS) entry which is preliminary data.</text>
</comment>
<evidence type="ECO:0000313" key="3">
    <source>
        <dbReference type="EMBL" id="GFQ08398.1"/>
    </source>
</evidence>
<keyword evidence="1 2" id="KW-0677">Repeat</keyword>
<comment type="function">
    <text evidence="2">Binds amino acids.</text>
</comment>
<dbReference type="InterPro" id="IPR040217">
    <property type="entry name" value="ACR1-12"/>
</dbReference>
<evidence type="ECO:0000313" key="4">
    <source>
        <dbReference type="Proteomes" id="UP000653305"/>
    </source>
</evidence>
<protein>
    <recommendedName>
        <fullName evidence="2">ACT domain-containing protein ACR</fullName>
    </recommendedName>
    <alternativeName>
        <fullName evidence="2">Protein ACT DOMAIN REPEATS</fullName>
    </alternativeName>
</protein>
<organism evidence="3 4">
    <name type="scientific">Phtheirospermum japonicum</name>
    <dbReference type="NCBI Taxonomy" id="374723"/>
    <lineage>
        <taxon>Eukaryota</taxon>
        <taxon>Viridiplantae</taxon>
        <taxon>Streptophyta</taxon>
        <taxon>Embryophyta</taxon>
        <taxon>Tracheophyta</taxon>
        <taxon>Spermatophyta</taxon>
        <taxon>Magnoliopsida</taxon>
        <taxon>eudicotyledons</taxon>
        <taxon>Gunneridae</taxon>
        <taxon>Pentapetalae</taxon>
        <taxon>asterids</taxon>
        <taxon>lamiids</taxon>
        <taxon>Lamiales</taxon>
        <taxon>Orobanchaceae</taxon>
        <taxon>Orobanchaceae incertae sedis</taxon>
        <taxon>Phtheirospermum</taxon>
    </lineage>
</organism>